<dbReference type="GO" id="GO:0005634">
    <property type="term" value="C:nucleus"/>
    <property type="evidence" value="ECO:0007669"/>
    <property type="project" value="UniProtKB-SubCell"/>
</dbReference>
<evidence type="ECO:0000256" key="1">
    <source>
        <dbReference type="ARBA" id="ARBA00004123"/>
    </source>
</evidence>
<dbReference type="GO" id="GO:0003677">
    <property type="term" value="F:DNA binding"/>
    <property type="evidence" value="ECO:0007669"/>
    <property type="project" value="UniProtKB-KW"/>
</dbReference>
<feature type="domain" description="HTH myb-type" evidence="9">
    <location>
        <begin position="469"/>
        <end position="518"/>
    </location>
</feature>
<accession>A0ABD3N5X6</accession>
<feature type="compositionally biased region" description="Low complexity" evidence="7">
    <location>
        <begin position="54"/>
        <end position="69"/>
    </location>
</feature>
<organism evidence="10 11">
    <name type="scientific">Cyclotella atomus</name>
    <dbReference type="NCBI Taxonomy" id="382360"/>
    <lineage>
        <taxon>Eukaryota</taxon>
        <taxon>Sar</taxon>
        <taxon>Stramenopiles</taxon>
        <taxon>Ochrophyta</taxon>
        <taxon>Bacillariophyta</taxon>
        <taxon>Coscinodiscophyceae</taxon>
        <taxon>Thalassiosirophycidae</taxon>
        <taxon>Stephanodiscales</taxon>
        <taxon>Stephanodiscaceae</taxon>
        <taxon>Cyclotella</taxon>
    </lineage>
</organism>
<feature type="compositionally biased region" description="Low complexity" evidence="7">
    <location>
        <begin position="162"/>
        <end position="180"/>
    </location>
</feature>
<dbReference type="InterPro" id="IPR001005">
    <property type="entry name" value="SANT/Myb"/>
</dbReference>
<keyword evidence="5" id="KW-0804">Transcription</keyword>
<keyword evidence="11" id="KW-1185">Reference proteome</keyword>
<dbReference type="PROSITE" id="PS51294">
    <property type="entry name" value="HTH_MYB"/>
    <property type="match status" value="3"/>
</dbReference>
<dbReference type="FunFam" id="1.10.10.60:FF:000016">
    <property type="entry name" value="Transcriptional activator Myb isoform A"/>
    <property type="match status" value="1"/>
</dbReference>
<keyword evidence="3" id="KW-0805">Transcription regulation</keyword>
<keyword evidence="2" id="KW-0677">Repeat</keyword>
<keyword evidence="6" id="KW-0539">Nucleus</keyword>
<evidence type="ECO:0000256" key="3">
    <source>
        <dbReference type="ARBA" id="ARBA00023015"/>
    </source>
</evidence>
<feature type="region of interest" description="Disordered" evidence="7">
    <location>
        <begin position="123"/>
        <end position="269"/>
    </location>
</feature>
<dbReference type="AlphaFoldDB" id="A0ABD3N5X6"/>
<feature type="domain" description="Myb-like" evidence="8">
    <location>
        <begin position="464"/>
        <end position="514"/>
    </location>
</feature>
<dbReference type="PANTHER" id="PTHR45614">
    <property type="entry name" value="MYB PROTEIN-RELATED"/>
    <property type="match status" value="1"/>
</dbReference>
<dbReference type="Proteomes" id="UP001530400">
    <property type="component" value="Unassembled WGS sequence"/>
</dbReference>
<sequence>MNTQTTAPEPMGPPPQTTTAVATTAKPAVPPSAAPTMHPPLQKQPPQAMPPSSQPNNNNNNYPNPTQNNGKKPPQKKAPVMYRYGMPHVLHQGRPNMHPQFPPGHPYHHMPYYPHHPQPGMAYPHAPRPINFPPGYRPPHHPYGHYPPQNVNKTEQGKKDSSNPAAPNAASGTAAPAGASEKPKTDDKAPEQALGTTVMFKTPTKTNTLPKPPMKAPTKPSSEKESVVDAAAKAEAEKKAKTKENVQPKNAPVEKPAAPTNTANNQKPVHLPPGPYHHPYGYAGYMPPHLYPYPPPYAMPNNVKRPKKKPAVLPQAPMVAGKEVNKVNIMNAKPMVADKGKTSVGVTLPQYGPKYSIHGSAKKGSGKWTLKEDNILRRAVEEHGAKSWKNIAKFLPGRSEVQCLHRWQKVLRPTLVKGPWTAEEDRTVEEHVRIHGPSKWSKIADALPGRIGKQCRERWCNHLDPNISKKAWSEDEDRTILEYHFNKGNRWSEMAKLLPGRTDNAIKNHWNSSMKRKIERYLGNGNDDNIRYLEDGRFDFSNDMDGVLLAVRESEGRKSSSGKKTSRTPGNSAMFKNGTYQNRNSASRILFEDKLAKTPHQPVHQPEAMDYYAENIFASPDPNVAAVNVVETKQNPSEPQTKLAIGKASILRTPQFKAPARSPTMTNNSLIKTPADGFDMKGFTPLSTNAKTHFAESEMLAYGLFSPNGPLGNDFVMEDIKTPSASDNPRVCIANVRFGDCQSVDRKQRNVKISPIKSAEEIFQKRKRPPLFFDSCKKRKNGKGDEFAFGLVTPSLSVSSRNTVATVPLTVCSSASSARTNLTMEELCKVRVLQIGSGSNVNASTNKTPLDCSGVDPKHITQETPSESPLFSPPLNFDKLGGSILKSTKKSDACTPAEKFWSSLGGIDNFTPFRENGDGVGESSLTSPTPNSKFFQNLINDDKGSVTKTPLMSSAMFNSDLSVE</sequence>
<feature type="region of interest" description="Disordered" evidence="7">
    <location>
        <begin position="1"/>
        <end position="78"/>
    </location>
</feature>
<dbReference type="Gene3D" id="1.10.10.60">
    <property type="entry name" value="Homeodomain-like"/>
    <property type="match status" value="3"/>
</dbReference>
<dbReference type="PROSITE" id="PS50090">
    <property type="entry name" value="MYB_LIKE"/>
    <property type="match status" value="3"/>
</dbReference>
<dbReference type="Pfam" id="PF00249">
    <property type="entry name" value="Myb_DNA-binding"/>
    <property type="match status" value="3"/>
</dbReference>
<feature type="domain" description="HTH myb-type" evidence="9">
    <location>
        <begin position="360"/>
        <end position="411"/>
    </location>
</feature>
<evidence type="ECO:0000256" key="5">
    <source>
        <dbReference type="ARBA" id="ARBA00023163"/>
    </source>
</evidence>
<feature type="compositionally biased region" description="Pro residues" evidence="7">
    <location>
        <begin position="126"/>
        <end position="137"/>
    </location>
</feature>
<dbReference type="SUPFAM" id="SSF46689">
    <property type="entry name" value="Homeodomain-like"/>
    <property type="match status" value="2"/>
</dbReference>
<evidence type="ECO:0000256" key="4">
    <source>
        <dbReference type="ARBA" id="ARBA00023125"/>
    </source>
</evidence>
<dbReference type="EMBL" id="JALLPJ020001287">
    <property type="protein sequence ID" value="KAL3771436.1"/>
    <property type="molecule type" value="Genomic_DNA"/>
</dbReference>
<reference evidence="10 11" key="1">
    <citation type="submission" date="2024-10" db="EMBL/GenBank/DDBJ databases">
        <title>Updated reference genomes for cyclostephanoid diatoms.</title>
        <authorList>
            <person name="Roberts W.R."/>
            <person name="Alverson A.J."/>
        </authorList>
    </citation>
    <scope>NUCLEOTIDE SEQUENCE [LARGE SCALE GENOMIC DNA]</scope>
    <source>
        <strain evidence="10 11">AJA010-31</strain>
    </source>
</reference>
<evidence type="ECO:0000256" key="6">
    <source>
        <dbReference type="ARBA" id="ARBA00023242"/>
    </source>
</evidence>
<evidence type="ECO:0000259" key="8">
    <source>
        <dbReference type="PROSITE" id="PS50090"/>
    </source>
</evidence>
<protein>
    <submittedName>
        <fullName evidence="10">Uncharacterized protein</fullName>
    </submittedName>
</protein>
<dbReference type="InterPro" id="IPR009057">
    <property type="entry name" value="Homeodomain-like_sf"/>
</dbReference>
<comment type="caution">
    <text evidence="10">The sequence shown here is derived from an EMBL/GenBank/DDBJ whole genome shotgun (WGS) entry which is preliminary data.</text>
</comment>
<dbReference type="SMART" id="SM00717">
    <property type="entry name" value="SANT"/>
    <property type="match status" value="3"/>
</dbReference>
<feature type="domain" description="Myb-like" evidence="8">
    <location>
        <begin position="412"/>
        <end position="463"/>
    </location>
</feature>
<evidence type="ECO:0000259" key="9">
    <source>
        <dbReference type="PROSITE" id="PS51294"/>
    </source>
</evidence>
<dbReference type="PANTHER" id="PTHR45614:SF232">
    <property type="entry name" value="TRANSCRIPTION FACTOR MYB3R-2"/>
    <property type="match status" value="1"/>
</dbReference>
<comment type="subcellular location">
    <subcellularLocation>
        <location evidence="1">Nucleus</location>
    </subcellularLocation>
</comment>
<name>A0ABD3N5X6_9STRA</name>
<gene>
    <name evidence="10" type="ORF">ACHAWO_009099</name>
</gene>
<dbReference type="InterPro" id="IPR050560">
    <property type="entry name" value="MYB_TF"/>
</dbReference>
<feature type="domain" description="Myb-like" evidence="8">
    <location>
        <begin position="360"/>
        <end position="411"/>
    </location>
</feature>
<dbReference type="CDD" id="cd00167">
    <property type="entry name" value="SANT"/>
    <property type="match status" value="3"/>
</dbReference>
<keyword evidence="4" id="KW-0238">DNA-binding</keyword>
<feature type="compositionally biased region" description="Low complexity" evidence="7">
    <location>
        <begin position="17"/>
        <end position="27"/>
    </location>
</feature>
<feature type="compositionally biased region" description="Basic and acidic residues" evidence="7">
    <location>
        <begin position="181"/>
        <end position="190"/>
    </location>
</feature>
<evidence type="ECO:0000256" key="2">
    <source>
        <dbReference type="ARBA" id="ARBA00022737"/>
    </source>
</evidence>
<evidence type="ECO:0000256" key="7">
    <source>
        <dbReference type="SAM" id="MobiDB-lite"/>
    </source>
</evidence>
<dbReference type="InterPro" id="IPR017930">
    <property type="entry name" value="Myb_dom"/>
</dbReference>
<feature type="region of interest" description="Disordered" evidence="7">
    <location>
        <begin position="552"/>
        <end position="579"/>
    </location>
</feature>
<proteinExistence type="predicted"/>
<dbReference type="FunFam" id="1.10.10.60:FF:000010">
    <property type="entry name" value="Transcriptional activator Myb isoform A"/>
    <property type="match status" value="1"/>
</dbReference>
<feature type="domain" description="HTH myb-type" evidence="9">
    <location>
        <begin position="412"/>
        <end position="467"/>
    </location>
</feature>
<feature type="compositionally biased region" description="Basic and acidic residues" evidence="7">
    <location>
        <begin position="221"/>
        <end position="246"/>
    </location>
</feature>
<evidence type="ECO:0000313" key="10">
    <source>
        <dbReference type="EMBL" id="KAL3771436.1"/>
    </source>
</evidence>
<evidence type="ECO:0000313" key="11">
    <source>
        <dbReference type="Proteomes" id="UP001530400"/>
    </source>
</evidence>